<dbReference type="Pfam" id="PF05686">
    <property type="entry name" value="Glyco_transf_90"/>
    <property type="match status" value="1"/>
</dbReference>
<dbReference type="InterPro" id="IPR051091">
    <property type="entry name" value="O-Glucosyltr/Glycosyltrsf_90"/>
</dbReference>
<evidence type="ECO:0000313" key="4">
    <source>
        <dbReference type="EMBL" id="KAK4211967.1"/>
    </source>
</evidence>
<comment type="caution">
    <text evidence="4">The sequence shown here is derived from an EMBL/GenBank/DDBJ whole genome shotgun (WGS) entry which is preliminary data.</text>
</comment>
<evidence type="ECO:0000256" key="2">
    <source>
        <dbReference type="SAM" id="SignalP"/>
    </source>
</evidence>
<dbReference type="AlphaFoldDB" id="A0AAN6Y8D4"/>
<proteinExistence type="predicted"/>
<gene>
    <name evidence="4" type="ORF">QBC37DRAFT_425923</name>
</gene>
<sequence length="588" mass="67666">MRRTRLVLLATFGFLSFCFFLLRGSSSPSSKTTWSGASGSGSTAQQPPSNNLDTKRPKPQPKPGKKGSHPLWHLVGQAERDLQKVLARQSRTLSDATKEYRRRYGIHPPPNFDKWWAYAQGKHIQLPDEFDLIHELMTPFWGLKPATTRARAKEALGFDNSLLGVQIRGGNITNIQGGTDWQRDATRGMIEPFVKHLPDMDLAFNIHDEPRVIVPYDDMTRLIDRAKNLYMPAANAISTPKNSFTPNPRGLNDGTHFDTTKLTRFNVFAHQPTWTNSRMSCPPSTPARAIEEDEVLDDISQYLIGDLGFVYNQTAQSDICLSPSLSSTFGFFDRPNAFNIVHDLFPIFSQSKISSYSDILYPSPWYWFDKVPYDPATDPSWSLKTNELYWRGSTTGGFSRNGGWRRQHRQRFVTKINAPDKALILTNTGSDEKPAWTPQEISRGEYKHLFNVYFSHIGQCDPGDCSAQKEFFDLKKYASQTDALKYKYVLDIDGNAFSGRFYSFLKSNSLVFKWAIFREWHYEWLRPWAHYIPLSVRGDEWLEAVRWFDEDELGKKEAERVAVVSQDWSNKVVRKEDMEVWFFRLLLE</sequence>
<reference evidence="4" key="1">
    <citation type="journal article" date="2023" name="Mol. Phylogenet. Evol.">
        <title>Genome-scale phylogeny and comparative genomics of the fungal order Sordariales.</title>
        <authorList>
            <person name="Hensen N."/>
            <person name="Bonometti L."/>
            <person name="Westerberg I."/>
            <person name="Brannstrom I.O."/>
            <person name="Guillou S."/>
            <person name="Cros-Aarteil S."/>
            <person name="Calhoun S."/>
            <person name="Haridas S."/>
            <person name="Kuo A."/>
            <person name="Mondo S."/>
            <person name="Pangilinan J."/>
            <person name="Riley R."/>
            <person name="LaButti K."/>
            <person name="Andreopoulos B."/>
            <person name="Lipzen A."/>
            <person name="Chen C."/>
            <person name="Yan M."/>
            <person name="Daum C."/>
            <person name="Ng V."/>
            <person name="Clum A."/>
            <person name="Steindorff A."/>
            <person name="Ohm R.A."/>
            <person name="Martin F."/>
            <person name="Silar P."/>
            <person name="Natvig D.O."/>
            <person name="Lalanne C."/>
            <person name="Gautier V."/>
            <person name="Ament-Velasquez S.L."/>
            <person name="Kruys A."/>
            <person name="Hutchinson M.I."/>
            <person name="Powell A.J."/>
            <person name="Barry K."/>
            <person name="Miller A.N."/>
            <person name="Grigoriev I.V."/>
            <person name="Debuchy R."/>
            <person name="Gladieux P."/>
            <person name="Hiltunen Thoren M."/>
            <person name="Johannesson H."/>
        </authorList>
    </citation>
    <scope>NUCLEOTIDE SEQUENCE</scope>
    <source>
        <strain evidence="4">PSN293</strain>
    </source>
</reference>
<name>A0AAN6Y8D4_9PEZI</name>
<dbReference type="PANTHER" id="PTHR12203:SF104">
    <property type="entry name" value="PROTEIN CAP1, PUTATIVE (AFU_ORTHOLOGUE AFUA_1G05595)-RELATED"/>
    <property type="match status" value="1"/>
</dbReference>
<feature type="region of interest" description="Disordered" evidence="1">
    <location>
        <begin position="28"/>
        <end position="71"/>
    </location>
</feature>
<organism evidence="4 5">
    <name type="scientific">Rhypophila decipiens</name>
    <dbReference type="NCBI Taxonomy" id="261697"/>
    <lineage>
        <taxon>Eukaryota</taxon>
        <taxon>Fungi</taxon>
        <taxon>Dikarya</taxon>
        <taxon>Ascomycota</taxon>
        <taxon>Pezizomycotina</taxon>
        <taxon>Sordariomycetes</taxon>
        <taxon>Sordariomycetidae</taxon>
        <taxon>Sordariales</taxon>
        <taxon>Naviculisporaceae</taxon>
        <taxon>Rhypophila</taxon>
    </lineage>
</organism>
<feature type="signal peptide" evidence="2">
    <location>
        <begin position="1"/>
        <end position="24"/>
    </location>
</feature>
<evidence type="ECO:0000313" key="5">
    <source>
        <dbReference type="Proteomes" id="UP001301769"/>
    </source>
</evidence>
<dbReference type="SMART" id="SM00672">
    <property type="entry name" value="CAP10"/>
    <property type="match status" value="1"/>
</dbReference>
<dbReference type="Proteomes" id="UP001301769">
    <property type="component" value="Unassembled WGS sequence"/>
</dbReference>
<dbReference type="InterPro" id="IPR006598">
    <property type="entry name" value="CAP10"/>
</dbReference>
<keyword evidence="5" id="KW-1185">Reference proteome</keyword>
<evidence type="ECO:0000259" key="3">
    <source>
        <dbReference type="SMART" id="SM00672"/>
    </source>
</evidence>
<feature type="chain" id="PRO_5043039074" evidence="2">
    <location>
        <begin position="25"/>
        <end position="588"/>
    </location>
</feature>
<protein>
    <submittedName>
        <fullName evidence="4">Family 90 glycosyltransferase</fullName>
    </submittedName>
</protein>
<evidence type="ECO:0000256" key="1">
    <source>
        <dbReference type="SAM" id="MobiDB-lite"/>
    </source>
</evidence>
<reference evidence="4" key="2">
    <citation type="submission" date="2023-05" db="EMBL/GenBank/DDBJ databases">
        <authorList>
            <consortium name="Lawrence Berkeley National Laboratory"/>
            <person name="Steindorff A."/>
            <person name="Hensen N."/>
            <person name="Bonometti L."/>
            <person name="Westerberg I."/>
            <person name="Brannstrom I.O."/>
            <person name="Guillou S."/>
            <person name="Cros-Aarteil S."/>
            <person name="Calhoun S."/>
            <person name="Haridas S."/>
            <person name="Kuo A."/>
            <person name="Mondo S."/>
            <person name="Pangilinan J."/>
            <person name="Riley R."/>
            <person name="Labutti K."/>
            <person name="Andreopoulos B."/>
            <person name="Lipzen A."/>
            <person name="Chen C."/>
            <person name="Yanf M."/>
            <person name="Daum C."/>
            <person name="Ng V."/>
            <person name="Clum A."/>
            <person name="Ohm R."/>
            <person name="Martin F."/>
            <person name="Silar P."/>
            <person name="Natvig D."/>
            <person name="Lalanne C."/>
            <person name="Gautier V."/>
            <person name="Ament-Velasquez S.L."/>
            <person name="Kruys A."/>
            <person name="Hutchinson M.I."/>
            <person name="Powell A.J."/>
            <person name="Barry K."/>
            <person name="Miller A.N."/>
            <person name="Grigoriev I.V."/>
            <person name="Debuchy R."/>
            <person name="Gladieux P."/>
            <person name="Thoren M.H."/>
            <person name="Johannesson H."/>
        </authorList>
    </citation>
    <scope>NUCLEOTIDE SEQUENCE</scope>
    <source>
        <strain evidence="4">PSN293</strain>
    </source>
</reference>
<feature type="compositionally biased region" description="Low complexity" evidence="1">
    <location>
        <begin position="28"/>
        <end position="43"/>
    </location>
</feature>
<keyword evidence="2" id="KW-0732">Signal</keyword>
<feature type="compositionally biased region" description="Basic residues" evidence="1">
    <location>
        <begin position="57"/>
        <end position="68"/>
    </location>
</feature>
<feature type="domain" description="Glycosyl transferase CAP10" evidence="3">
    <location>
        <begin position="303"/>
        <end position="588"/>
    </location>
</feature>
<dbReference type="EMBL" id="MU858137">
    <property type="protein sequence ID" value="KAK4211967.1"/>
    <property type="molecule type" value="Genomic_DNA"/>
</dbReference>
<accession>A0AAN6Y8D4</accession>
<dbReference type="PANTHER" id="PTHR12203">
    <property type="entry name" value="KDEL LYS-ASP-GLU-LEU CONTAINING - RELATED"/>
    <property type="match status" value="1"/>
</dbReference>